<reference evidence="1 2" key="1">
    <citation type="submission" date="2015-08" db="EMBL/GenBank/DDBJ databases">
        <title>Genome sequence of the pristinamycin over-producing bacterium Streptomyces pristinaespiralis HCCB10218.</title>
        <authorList>
            <person name="Tian J."/>
            <person name="Yang J."/>
            <person name="Li L."/>
            <person name="Ruan L."/>
            <person name="Wei W."/>
            <person name="Zheng G."/>
            <person name="Wei Z."/>
            <person name="Yang S."/>
            <person name="Ge M."/>
            <person name="Jiang W."/>
            <person name="Lu Y."/>
        </authorList>
    </citation>
    <scope>NUCLEOTIDE SEQUENCE [LARGE SCALE GENOMIC DNA]</scope>
    <source>
        <strain evidence="1 2">HCCB 10218</strain>
    </source>
</reference>
<proteinExistence type="predicted"/>
<dbReference type="PATRIC" id="fig|38300.4.peg.2047"/>
<dbReference type="EMBL" id="CP011340">
    <property type="protein sequence ID" value="ALC20240.1"/>
    <property type="molecule type" value="Genomic_DNA"/>
</dbReference>
<evidence type="ECO:0000313" key="1">
    <source>
        <dbReference type="EMBL" id="ALC20240.1"/>
    </source>
</evidence>
<dbReference type="Proteomes" id="UP000060513">
    <property type="component" value="Chromosome"/>
</dbReference>
<protein>
    <submittedName>
        <fullName evidence="1">Uncharacterized protein</fullName>
    </submittedName>
</protein>
<accession>A0A0M4D7K2</accession>
<evidence type="ECO:0000313" key="2">
    <source>
        <dbReference type="Proteomes" id="UP000060513"/>
    </source>
</evidence>
<dbReference type="KEGG" id="spri:SPRI_1934"/>
<dbReference type="GeneID" id="97237021"/>
<organism evidence="1">
    <name type="scientific">Streptomyces pristinaespiralis</name>
    <dbReference type="NCBI Taxonomy" id="38300"/>
    <lineage>
        <taxon>Bacteria</taxon>
        <taxon>Bacillati</taxon>
        <taxon>Actinomycetota</taxon>
        <taxon>Actinomycetes</taxon>
        <taxon>Kitasatosporales</taxon>
        <taxon>Streptomycetaceae</taxon>
        <taxon>Streptomyces</taxon>
    </lineage>
</organism>
<gene>
    <name evidence="1" type="ORF">SPRI_1934</name>
</gene>
<dbReference type="OMA" id="PDDFVWP"/>
<name>A0A0M4D7K2_STRPR</name>
<sequence>MSRATRCTAAASAVAAAFLGGILLASPAQAAEAPRTAPAAADDFVWPTPSDLDDIVCPALPLLPDLPALPDRPGRPGMPDDFVWP</sequence>
<dbReference type="AlphaFoldDB" id="A0A0M4D7K2"/>
<dbReference type="RefSeq" id="WP_005310751.1">
    <property type="nucleotide sequence ID" value="NZ_CP011340.1"/>
</dbReference>